<proteinExistence type="predicted"/>
<dbReference type="OrthoDB" id="9794187at2"/>
<dbReference type="RefSeq" id="WP_005962323.1">
    <property type="nucleotide sequence ID" value="NZ_CP040505.1"/>
</dbReference>
<sequence>MNAREEILATLRTARDASQPGAPKDEVVRDYMCETEDAPGSRPVLDFFIEMLGDYHVAVHEVTADKIPATIDKVLKEKEAPSVVVPAGLDATWRKAAGKGRTLRVDSIEKPCTKEELDQTLAVVTASRTAIAQSGTIILDGEPDQGRRIISLLPDLHLCVVNASTVQPTVPQAVAIVGEHPTRPITWIAGGSATSDIELVRVDGVHGPRTLVVLLVTDR</sequence>
<dbReference type="EMBL" id="AQHZ01000010">
    <property type="protein sequence ID" value="ENO18545.1"/>
    <property type="molecule type" value="Genomic_DNA"/>
</dbReference>
<dbReference type="SUPFAM" id="SSF100950">
    <property type="entry name" value="NagB/RpiA/CoA transferase-like"/>
    <property type="match status" value="1"/>
</dbReference>
<dbReference type="Gene3D" id="3.40.50.10420">
    <property type="entry name" value="NagB/RpiA/CoA transferase-like"/>
    <property type="match status" value="1"/>
</dbReference>
<dbReference type="PATRIC" id="fig|888050.3.peg.570"/>
<dbReference type="eggNOG" id="COG1556">
    <property type="taxonomic scope" value="Bacteria"/>
</dbReference>
<dbReference type="InterPro" id="IPR003741">
    <property type="entry name" value="LUD_dom"/>
</dbReference>
<dbReference type="HOGENOM" id="CLU_090664_0_0_11"/>
<dbReference type="InterPro" id="IPR024185">
    <property type="entry name" value="FTHF_cligase-like_sf"/>
</dbReference>
<protein>
    <submittedName>
        <fullName evidence="2">Protein of hypothetical function DUF162</fullName>
    </submittedName>
</protein>
<organism evidence="2 3">
    <name type="scientific">Schaalia cardiffensis F0333</name>
    <dbReference type="NCBI Taxonomy" id="888050"/>
    <lineage>
        <taxon>Bacteria</taxon>
        <taxon>Bacillati</taxon>
        <taxon>Actinomycetota</taxon>
        <taxon>Actinomycetes</taxon>
        <taxon>Actinomycetales</taxon>
        <taxon>Actinomycetaceae</taxon>
        <taxon>Schaalia</taxon>
    </lineage>
</organism>
<dbReference type="Proteomes" id="UP000013015">
    <property type="component" value="Unassembled WGS sequence"/>
</dbReference>
<comment type="caution">
    <text evidence="2">The sequence shown here is derived from an EMBL/GenBank/DDBJ whole genome shotgun (WGS) entry which is preliminary data.</text>
</comment>
<name>N6W7L3_9ACTO</name>
<evidence type="ECO:0000313" key="3">
    <source>
        <dbReference type="Proteomes" id="UP000013015"/>
    </source>
</evidence>
<gene>
    <name evidence="2" type="ORF">HMPREF9004_0594</name>
</gene>
<dbReference type="STRING" id="888050.HMPREF9004_0594"/>
<dbReference type="Pfam" id="PF02589">
    <property type="entry name" value="LUD_dom"/>
    <property type="match status" value="1"/>
</dbReference>
<reference evidence="2 3" key="1">
    <citation type="submission" date="2013-03" db="EMBL/GenBank/DDBJ databases">
        <title>Reference genome for the Human Microbiome Project.</title>
        <authorList>
            <person name="Aqrawi P."/>
            <person name="Ayvaz T."/>
            <person name="Bess C."/>
            <person name="Blankenburg K."/>
            <person name="Coyle M."/>
            <person name="Deng J."/>
            <person name="Forbes L."/>
            <person name="Fowler G."/>
            <person name="Francisco L."/>
            <person name="Fu Q."/>
            <person name="Gibbs R."/>
            <person name="Gross S."/>
            <person name="Gubbala S."/>
            <person name="Hale W."/>
            <person name="Hemphill L."/>
            <person name="Highlander S."/>
            <person name="Hirani K."/>
            <person name="Jackson L."/>
            <person name="Jakkamsetti A."/>
            <person name="Javaid M."/>
            <person name="Jayaseelan J.C."/>
            <person name="Jiang H."/>
            <person name="Joshi V."/>
            <person name="Korchina V."/>
            <person name="Kovar C."/>
            <person name="Lara F."/>
            <person name="Lee S."/>
            <person name="Liu Y."/>
            <person name="Mata R."/>
            <person name="Mathew T."/>
            <person name="Munidasa M."/>
            <person name="Muzny D."/>
            <person name="Nazareth L."/>
            <person name="Ngo R."/>
            <person name="Nguyen L."/>
            <person name="Nguyen N."/>
            <person name="Okwuonu G."/>
            <person name="Ongeri F."/>
            <person name="Palculict T."/>
            <person name="Patil S."/>
            <person name="Petrosino J."/>
            <person name="Pham C."/>
            <person name="Pham P."/>
            <person name="Pu L.-L."/>
            <person name="Qin X."/>
            <person name="Qu J."/>
            <person name="Reid J."/>
            <person name="Ross M."/>
            <person name="Ruth R."/>
            <person name="Saada N."/>
            <person name="San Lucas F."/>
            <person name="Santibanez J."/>
            <person name="Shang Y."/>
            <person name="Simmons D."/>
            <person name="Song X.-Z."/>
            <person name="Tang L.-Y."/>
            <person name="Thornton R."/>
            <person name="Warren J."/>
            <person name="Weissenberger G."/>
            <person name="Wilczek-Boney K."/>
            <person name="Worley K."/>
            <person name="Youmans B."/>
            <person name="Zhang J."/>
            <person name="Zhang L."/>
            <person name="Zhao Z."/>
            <person name="Zhou C."/>
            <person name="Zhu D."/>
            <person name="Zhu Y."/>
        </authorList>
    </citation>
    <scope>NUCLEOTIDE SEQUENCE [LARGE SCALE GENOMIC DNA]</scope>
    <source>
        <strain evidence="2 3">F0333</strain>
    </source>
</reference>
<accession>N6W7L3</accession>
<evidence type="ECO:0000259" key="1">
    <source>
        <dbReference type="Pfam" id="PF02589"/>
    </source>
</evidence>
<feature type="domain" description="LUD" evidence="1">
    <location>
        <begin position="48"/>
        <end position="216"/>
    </location>
</feature>
<evidence type="ECO:0000313" key="2">
    <source>
        <dbReference type="EMBL" id="ENO18545.1"/>
    </source>
</evidence>
<dbReference type="PANTHER" id="PTHR43682">
    <property type="entry name" value="LACTATE UTILIZATION PROTEIN C"/>
    <property type="match status" value="1"/>
</dbReference>
<dbReference type="InterPro" id="IPR037171">
    <property type="entry name" value="NagB/RpiA_transferase-like"/>
</dbReference>
<dbReference type="AlphaFoldDB" id="N6W7L3"/>
<keyword evidence="3" id="KW-1185">Reference proteome</keyword>
<dbReference type="PANTHER" id="PTHR43682:SF1">
    <property type="entry name" value="LACTATE UTILIZATION PROTEIN C"/>
    <property type="match status" value="1"/>
</dbReference>